<dbReference type="PANTHER" id="PTHR40254">
    <property type="entry name" value="BLR0577 PROTEIN"/>
    <property type="match status" value="1"/>
</dbReference>
<name>A0ABV8QXS4_9MICC</name>
<evidence type="ECO:0000313" key="2">
    <source>
        <dbReference type="EMBL" id="MFC4265040.1"/>
    </source>
</evidence>
<evidence type="ECO:0000313" key="3">
    <source>
        <dbReference type="Proteomes" id="UP001595773"/>
    </source>
</evidence>
<gene>
    <name evidence="2" type="ORF">ACFOW9_05445</name>
</gene>
<dbReference type="Gene3D" id="3.50.50.60">
    <property type="entry name" value="FAD/NAD(P)-binding domain"/>
    <property type="match status" value="1"/>
</dbReference>
<protein>
    <submittedName>
        <fullName evidence="2">FAD/NAD(P)-binding protein</fullName>
    </submittedName>
</protein>
<keyword evidence="3" id="KW-1185">Reference proteome</keyword>
<reference evidence="3" key="1">
    <citation type="journal article" date="2019" name="Int. J. Syst. Evol. Microbiol.">
        <title>The Global Catalogue of Microorganisms (GCM) 10K type strain sequencing project: providing services to taxonomists for standard genome sequencing and annotation.</title>
        <authorList>
            <consortium name="The Broad Institute Genomics Platform"/>
            <consortium name="The Broad Institute Genome Sequencing Center for Infectious Disease"/>
            <person name="Wu L."/>
            <person name="Ma J."/>
        </authorList>
    </citation>
    <scope>NUCLEOTIDE SEQUENCE [LARGE SCALE GENOMIC DNA]</scope>
    <source>
        <strain evidence="3">CGMCC 1.10698</strain>
    </source>
</reference>
<dbReference type="InterPro" id="IPR052189">
    <property type="entry name" value="L-asp_N-monooxygenase_NS-form"/>
</dbReference>
<accession>A0ABV8QXS4</accession>
<dbReference type="Proteomes" id="UP001595773">
    <property type="component" value="Unassembled WGS sequence"/>
</dbReference>
<dbReference type="PANTHER" id="PTHR40254:SF1">
    <property type="entry name" value="BLR0577 PROTEIN"/>
    <property type="match status" value="1"/>
</dbReference>
<dbReference type="SUPFAM" id="SSF51905">
    <property type="entry name" value="FAD/NAD(P)-binding domain"/>
    <property type="match status" value="1"/>
</dbReference>
<dbReference type="EMBL" id="JBHSCQ010000005">
    <property type="protein sequence ID" value="MFC4265040.1"/>
    <property type="molecule type" value="Genomic_DNA"/>
</dbReference>
<dbReference type="RefSeq" id="WP_230066657.1">
    <property type="nucleotide sequence ID" value="NZ_BAABLL010000019.1"/>
</dbReference>
<feature type="domain" description="FAD-dependent urate hydroxylase HpyO/Asp monooxygenase CreE-like FAD/NAD(P)-binding" evidence="1">
    <location>
        <begin position="10"/>
        <end position="196"/>
    </location>
</feature>
<dbReference type="InterPro" id="IPR036188">
    <property type="entry name" value="FAD/NAD-bd_sf"/>
</dbReference>
<dbReference type="Pfam" id="PF13454">
    <property type="entry name" value="NAD_binding_9"/>
    <property type="match status" value="1"/>
</dbReference>
<evidence type="ECO:0000259" key="1">
    <source>
        <dbReference type="Pfam" id="PF13454"/>
    </source>
</evidence>
<sequence>METLGGTSVVIVGAGPRGTSVMERLLAHFAARQSMAATAPRQNKPALHIHLVDPFPPGAGHVWRTDQSRLYLMNTQSFFPTLIPDRGVAALPVAGCSFNEWRERMRSIAAAELSCGDREELAALAATGFPSRALYGRYLQWCFAQLRESLPDGVTLEVHTTEAKRVARNHANGGYDVELLSGGSLRADYVVLALGHVEAKMSPVQRELREEARANGLSYLPPAVPNDVDWEQLPAGETVLVRGMGLNFFDVLGQLTEGRGGRFESTGRGAGDAVEYVPSGREPVIVGASRRGTPYRAKAKLESYYPASVQLRFLCEDAVSAIRDMGATAGFDHDIWPLLHRDTLWAYYTTLARTRERALAPGFLVELDALLHSGLEDGSRDWADRLKELTSRGVIEGHALDFAALARPLSRRPLTSGGTHRFGSQAGLDAAVLDYLIEDAAGSARGEEDPVKMAIGALNAGRAIIKSLVADSGITQESWLGELRGWFEGFVEGLASGPPALRVEQLAALVRAGVVHFVGPDPIFGVKHGLFEASSPWVDAPPWRARHLVEALAPANRVAGTASALLNKLLADGLVRPRVMLAADGGAVVTSGLDVSAPPYRPLDGAGKPVPGLYVLGLQLSSVQWGTAIAAQAGAQYRSGYRTVLDADAIAADILA</sequence>
<organism evidence="2 3">
    <name type="scientific">Arthrobacter cryoconiti</name>
    <dbReference type="NCBI Taxonomy" id="748907"/>
    <lineage>
        <taxon>Bacteria</taxon>
        <taxon>Bacillati</taxon>
        <taxon>Actinomycetota</taxon>
        <taxon>Actinomycetes</taxon>
        <taxon>Micrococcales</taxon>
        <taxon>Micrococcaceae</taxon>
        <taxon>Arthrobacter</taxon>
    </lineage>
</organism>
<comment type="caution">
    <text evidence="2">The sequence shown here is derived from an EMBL/GenBank/DDBJ whole genome shotgun (WGS) entry which is preliminary data.</text>
</comment>
<dbReference type="InterPro" id="IPR038732">
    <property type="entry name" value="HpyO/CreE_NAD-binding"/>
</dbReference>
<proteinExistence type="predicted"/>